<dbReference type="PANTHER" id="PTHR30537:SF5">
    <property type="entry name" value="HTH-TYPE TRANSCRIPTIONAL ACTIVATOR TTDR-RELATED"/>
    <property type="match status" value="1"/>
</dbReference>
<dbReference type="SUPFAM" id="SSF46785">
    <property type="entry name" value="Winged helix' DNA-binding domain"/>
    <property type="match status" value="1"/>
</dbReference>
<evidence type="ECO:0000313" key="4">
    <source>
        <dbReference type="Proteomes" id="UP000473571"/>
    </source>
</evidence>
<dbReference type="Pfam" id="PF00126">
    <property type="entry name" value="HTH_1"/>
    <property type="match status" value="1"/>
</dbReference>
<protein>
    <submittedName>
        <fullName evidence="3">LysR family transcriptional regulator</fullName>
    </submittedName>
</protein>
<evidence type="ECO:0000256" key="1">
    <source>
        <dbReference type="ARBA" id="ARBA00009437"/>
    </source>
</evidence>
<comment type="caution">
    <text evidence="3">The sequence shown here is derived from an EMBL/GenBank/DDBJ whole genome shotgun (WGS) entry which is preliminary data.</text>
</comment>
<dbReference type="AlphaFoldDB" id="A0A6L3N922"/>
<dbReference type="GO" id="GO:0006351">
    <property type="term" value="P:DNA-templated transcription"/>
    <property type="evidence" value="ECO:0007669"/>
    <property type="project" value="TreeGrafter"/>
</dbReference>
<dbReference type="Proteomes" id="UP000473571">
    <property type="component" value="Unassembled WGS sequence"/>
</dbReference>
<evidence type="ECO:0000313" key="3">
    <source>
        <dbReference type="EMBL" id="KAB0650010.1"/>
    </source>
</evidence>
<name>A0A6L3N922_9BURK</name>
<feature type="non-terminal residue" evidence="3">
    <location>
        <position position="81"/>
    </location>
</feature>
<dbReference type="GO" id="GO:0003700">
    <property type="term" value="F:DNA-binding transcription factor activity"/>
    <property type="evidence" value="ECO:0007669"/>
    <property type="project" value="InterPro"/>
</dbReference>
<dbReference type="EMBL" id="VZOL01000666">
    <property type="protein sequence ID" value="KAB0650010.1"/>
    <property type="molecule type" value="Genomic_DNA"/>
</dbReference>
<feature type="domain" description="HTH lysR-type" evidence="2">
    <location>
        <begin position="21"/>
        <end position="70"/>
    </location>
</feature>
<evidence type="ECO:0000259" key="2">
    <source>
        <dbReference type="PROSITE" id="PS50931"/>
    </source>
</evidence>
<organism evidence="3 4">
    <name type="scientific">Burkholderia territorii</name>
    <dbReference type="NCBI Taxonomy" id="1503055"/>
    <lineage>
        <taxon>Bacteria</taxon>
        <taxon>Pseudomonadati</taxon>
        <taxon>Pseudomonadota</taxon>
        <taxon>Betaproteobacteria</taxon>
        <taxon>Burkholderiales</taxon>
        <taxon>Burkholderiaceae</taxon>
        <taxon>Burkholderia</taxon>
        <taxon>Burkholderia cepacia complex</taxon>
    </lineage>
</organism>
<comment type="similarity">
    <text evidence="1">Belongs to the LysR transcriptional regulatory family.</text>
</comment>
<dbReference type="Gene3D" id="1.10.10.10">
    <property type="entry name" value="Winged helix-like DNA-binding domain superfamily/Winged helix DNA-binding domain"/>
    <property type="match status" value="1"/>
</dbReference>
<sequence>MAADPIPAPDKPLDLLDVGLFVRAALLANVSAAGREFGVSAAVASARIAQLERQLGARLLHRTTRRISLTQDGEVFMARAE</sequence>
<accession>A0A6L3N922</accession>
<proteinExistence type="inferred from homology"/>
<dbReference type="PANTHER" id="PTHR30537">
    <property type="entry name" value="HTH-TYPE TRANSCRIPTIONAL REGULATOR"/>
    <property type="match status" value="1"/>
</dbReference>
<dbReference type="RefSeq" id="WP_151006662.1">
    <property type="nucleotide sequence ID" value="NZ_VZOL01000666.1"/>
</dbReference>
<dbReference type="InterPro" id="IPR036388">
    <property type="entry name" value="WH-like_DNA-bd_sf"/>
</dbReference>
<dbReference type="InterPro" id="IPR000847">
    <property type="entry name" value="LysR_HTH_N"/>
</dbReference>
<gene>
    <name evidence="3" type="ORF">F7R13_28470</name>
</gene>
<dbReference type="InterPro" id="IPR036390">
    <property type="entry name" value="WH_DNA-bd_sf"/>
</dbReference>
<reference evidence="3 4" key="1">
    <citation type="submission" date="2019-09" db="EMBL/GenBank/DDBJ databases">
        <title>Draft genome sequences of 48 bacterial type strains from the CCUG.</title>
        <authorList>
            <person name="Tunovic T."/>
            <person name="Pineiro-Iglesias B."/>
            <person name="Unosson C."/>
            <person name="Inganas E."/>
            <person name="Ohlen M."/>
            <person name="Cardew S."/>
            <person name="Jensie-Markopoulos S."/>
            <person name="Salva-Serra F."/>
            <person name="Jaen-Luchoro D."/>
            <person name="Karlsson R."/>
            <person name="Svensson-Stadler L."/>
            <person name="Chun J."/>
            <person name="Moore E."/>
        </authorList>
    </citation>
    <scope>NUCLEOTIDE SEQUENCE [LARGE SCALE GENOMIC DNA]</scope>
    <source>
        <strain evidence="3 4">CCUG 65687</strain>
    </source>
</reference>
<dbReference type="InterPro" id="IPR058163">
    <property type="entry name" value="LysR-type_TF_proteobact-type"/>
</dbReference>
<dbReference type="GO" id="GO:0043565">
    <property type="term" value="F:sequence-specific DNA binding"/>
    <property type="evidence" value="ECO:0007669"/>
    <property type="project" value="TreeGrafter"/>
</dbReference>
<dbReference type="PROSITE" id="PS50931">
    <property type="entry name" value="HTH_LYSR"/>
    <property type="match status" value="1"/>
</dbReference>